<dbReference type="EMBL" id="KN834178">
    <property type="protein sequence ID" value="KIK11651.1"/>
    <property type="molecule type" value="Genomic_DNA"/>
</dbReference>
<dbReference type="Proteomes" id="UP000054018">
    <property type="component" value="Unassembled WGS sequence"/>
</dbReference>
<feature type="compositionally biased region" description="Low complexity" evidence="1">
    <location>
        <begin position="72"/>
        <end position="87"/>
    </location>
</feature>
<proteinExistence type="predicted"/>
<dbReference type="HOGENOM" id="CLU_2484182_0_0_1"/>
<organism evidence="2 3">
    <name type="scientific">Pisolithus microcarpus 441</name>
    <dbReference type="NCBI Taxonomy" id="765257"/>
    <lineage>
        <taxon>Eukaryota</taxon>
        <taxon>Fungi</taxon>
        <taxon>Dikarya</taxon>
        <taxon>Basidiomycota</taxon>
        <taxon>Agaricomycotina</taxon>
        <taxon>Agaricomycetes</taxon>
        <taxon>Agaricomycetidae</taxon>
        <taxon>Boletales</taxon>
        <taxon>Sclerodermatineae</taxon>
        <taxon>Pisolithaceae</taxon>
        <taxon>Pisolithus</taxon>
    </lineage>
</organism>
<feature type="region of interest" description="Disordered" evidence="1">
    <location>
        <begin position="63"/>
        <end position="87"/>
    </location>
</feature>
<dbReference type="AlphaFoldDB" id="A0A0C9Y3H6"/>
<gene>
    <name evidence="2" type="ORF">PISMIDRAFT_19358</name>
</gene>
<protein>
    <submittedName>
        <fullName evidence="2">Uncharacterized protein</fullName>
    </submittedName>
</protein>
<sequence>MAQGGMEEKLGVANVDHNQLAEEGHVKGSQCYQSSCPLCITFPATTKNTFQLGSLCRSHVSTTNHQIAAQESHPPGSGHGLSSHPSV</sequence>
<evidence type="ECO:0000313" key="3">
    <source>
        <dbReference type="Proteomes" id="UP000054018"/>
    </source>
</evidence>
<name>A0A0C9Y3H6_9AGAM</name>
<accession>A0A0C9Y3H6</accession>
<reference evidence="3" key="2">
    <citation type="submission" date="2015-01" db="EMBL/GenBank/DDBJ databases">
        <title>Evolutionary Origins and Diversification of the Mycorrhizal Mutualists.</title>
        <authorList>
            <consortium name="DOE Joint Genome Institute"/>
            <consortium name="Mycorrhizal Genomics Consortium"/>
            <person name="Kohler A."/>
            <person name="Kuo A."/>
            <person name="Nagy L.G."/>
            <person name="Floudas D."/>
            <person name="Copeland A."/>
            <person name="Barry K.W."/>
            <person name="Cichocki N."/>
            <person name="Veneault-Fourrey C."/>
            <person name="LaButti K."/>
            <person name="Lindquist E.A."/>
            <person name="Lipzen A."/>
            <person name="Lundell T."/>
            <person name="Morin E."/>
            <person name="Murat C."/>
            <person name="Riley R."/>
            <person name="Ohm R."/>
            <person name="Sun H."/>
            <person name="Tunlid A."/>
            <person name="Henrissat B."/>
            <person name="Grigoriev I.V."/>
            <person name="Hibbett D.S."/>
            <person name="Martin F."/>
        </authorList>
    </citation>
    <scope>NUCLEOTIDE SEQUENCE [LARGE SCALE GENOMIC DNA]</scope>
    <source>
        <strain evidence="3">441</strain>
    </source>
</reference>
<keyword evidence="3" id="KW-1185">Reference proteome</keyword>
<reference evidence="2 3" key="1">
    <citation type="submission" date="2014-04" db="EMBL/GenBank/DDBJ databases">
        <authorList>
            <consortium name="DOE Joint Genome Institute"/>
            <person name="Kuo A."/>
            <person name="Kohler A."/>
            <person name="Costa M.D."/>
            <person name="Nagy L.G."/>
            <person name="Floudas D."/>
            <person name="Copeland A."/>
            <person name="Barry K.W."/>
            <person name="Cichocki N."/>
            <person name="Veneault-Fourrey C."/>
            <person name="LaButti K."/>
            <person name="Lindquist E.A."/>
            <person name="Lipzen A."/>
            <person name="Lundell T."/>
            <person name="Morin E."/>
            <person name="Murat C."/>
            <person name="Sun H."/>
            <person name="Tunlid A."/>
            <person name="Henrissat B."/>
            <person name="Grigoriev I.V."/>
            <person name="Hibbett D.S."/>
            <person name="Martin F."/>
            <person name="Nordberg H.P."/>
            <person name="Cantor M.N."/>
            <person name="Hua S.X."/>
        </authorList>
    </citation>
    <scope>NUCLEOTIDE SEQUENCE [LARGE SCALE GENOMIC DNA]</scope>
    <source>
        <strain evidence="2 3">441</strain>
    </source>
</reference>
<evidence type="ECO:0000313" key="2">
    <source>
        <dbReference type="EMBL" id="KIK11651.1"/>
    </source>
</evidence>
<evidence type="ECO:0000256" key="1">
    <source>
        <dbReference type="SAM" id="MobiDB-lite"/>
    </source>
</evidence>